<dbReference type="PANTHER" id="PTHR47186:SF18">
    <property type="entry name" value="RX N-TERMINAL DOMAIN-CONTAINING PROTEIN"/>
    <property type="match status" value="1"/>
</dbReference>
<dbReference type="InterPro" id="IPR057135">
    <property type="entry name" value="At4g27190-like_LRR"/>
</dbReference>
<dbReference type="PANTHER" id="PTHR47186">
    <property type="entry name" value="LEUCINE-RICH REPEAT-CONTAINING PROTEIN 57"/>
    <property type="match status" value="1"/>
</dbReference>
<dbReference type="Gene3D" id="3.80.10.10">
    <property type="entry name" value="Ribonuclease Inhibitor"/>
    <property type="match status" value="3"/>
</dbReference>
<dbReference type="InterPro" id="IPR032675">
    <property type="entry name" value="LRR_dom_sf"/>
</dbReference>
<dbReference type="EMBL" id="OIVN01001015">
    <property type="protein sequence ID" value="SPC88742.1"/>
    <property type="molecule type" value="Genomic_DNA"/>
</dbReference>
<evidence type="ECO:0008006" key="4">
    <source>
        <dbReference type="Google" id="ProtNLM"/>
    </source>
</evidence>
<proteinExistence type="predicted"/>
<dbReference type="Pfam" id="PF25019">
    <property type="entry name" value="LRR_R13L1-DRL21"/>
    <property type="match status" value="1"/>
</dbReference>
<feature type="domain" description="Disease resistance protein At4g27190-like leucine-rich repeats" evidence="1">
    <location>
        <begin position="438"/>
        <end position="572"/>
    </location>
</feature>
<dbReference type="SUPFAM" id="SSF52058">
    <property type="entry name" value="L domain-like"/>
    <property type="match status" value="2"/>
</dbReference>
<organism evidence="3">
    <name type="scientific">Fagus sylvatica</name>
    <name type="common">Beechnut</name>
    <dbReference type="NCBI Taxonomy" id="28930"/>
    <lineage>
        <taxon>Eukaryota</taxon>
        <taxon>Viridiplantae</taxon>
        <taxon>Streptophyta</taxon>
        <taxon>Embryophyta</taxon>
        <taxon>Tracheophyta</taxon>
        <taxon>Spermatophyta</taxon>
        <taxon>Magnoliopsida</taxon>
        <taxon>eudicotyledons</taxon>
        <taxon>Gunneridae</taxon>
        <taxon>Pentapetalae</taxon>
        <taxon>rosids</taxon>
        <taxon>fabids</taxon>
        <taxon>Fagales</taxon>
        <taxon>Fagaceae</taxon>
        <taxon>Fagus</taxon>
    </lineage>
</organism>
<evidence type="ECO:0000259" key="2">
    <source>
        <dbReference type="Pfam" id="PF25019"/>
    </source>
</evidence>
<reference evidence="3" key="1">
    <citation type="submission" date="2018-02" db="EMBL/GenBank/DDBJ databases">
        <authorList>
            <person name="Cohen D.B."/>
            <person name="Kent A.D."/>
        </authorList>
    </citation>
    <scope>NUCLEOTIDE SEQUENCE</scope>
</reference>
<dbReference type="Pfam" id="PF23247">
    <property type="entry name" value="LRR_RPS2"/>
    <property type="match status" value="1"/>
</dbReference>
<evidence type="ECO:0000313" key="3">
    <source>
        <dbReference type="EMBL" id="SPC88742.1"/>
    </source>
</evidence>
<accession>A0A2N9FNB5</accession>
<dbReference type="AlphaFoldDB" id="A0A2N9FNB5"/>
<dbReference type="InterPro" id="IPR056789">
    <property type="entry name" value="LRR_R13L1-DRL21"/>
</dbReference>
<feature type="domain" description="R13L1/DRL21-like LRR repeat region" evidence="2">
    <location>
        <begin position="91"/>
        <end position="214"/>
    </location>
</feature>
<name>A0A2N9FNB5_FAGSY</name>
<sequence length="688" mass="76842">MADPPVQTDIDKKQPLTSEATLDLWLPDDVSDEQFSETPFITNTGTSLPLDLELRLSCRPLIDLSSTGSNSFCETVITDFVVGKERGSTVKDLGPLLHLNGTLRISKLQNVVSPKDAANARLVEKTQLDELVLEWGDDNVDPEHDRDVLEQLVPHTNLKKLSISFYCGTRFPHWLGDNSFSNMVFLRLSQCKNCLDLPPLGALPSLKFLIIEWMDAVKRVGPEFCGKHKPFQSLETLTFEGMLEWEEWDLFDIGKGEFPCLRELCIRRCPKLIQNLPISLPSIVKVEISESPKLVTTVIAAASSYKGLLHYHDKIRFISDDKVASFSELEKVDFFFTTKDDESSSLPTIEGMMQSATELSLQGIANSSFPMTVGGVGSSFPMTEDVAAEFSLHMTQTPNIRNEADVPTNNWSNQDARQDLSSFKSKKVSGISELMEVTGLHSLKIDGCDALEFIPEEVMDSNTSLQHLYIINCCSLKSFSEGHPPTALKVLYIQNCKKLEFLPHVEKMHHYALLERLCLGSSCDSLETLPLDIFPMLRSLSIWDCPNLESLTMPKGIPKNLTSLEALEIRDCPKLVSFPKGGLPTPTLTSIWFSNCKNLKELPDQLHNLNCLRSMFINNCPELVSLPGRGEWGLHKLDCLRRLEIEGGCKNVESFPEDKLLPCILNSLRISGLSKSQISELQGASTPY</sequence>
<protein>
    <recommendedName>
        <fullName evidence="4">NB-ARC domain-containing protein</fullName>
    </recommendedName>
</protein>
<gene>
    <name evidence="3" type="ORF">FSB_LOCUS16624</name>
</gene>
<evidence type="ECO:0000259" key="1">
    <source>
        <dbReference type="Pfam" id="PF23247"/>
    </source>
</evidence>